<feature type="region of interest" description="Disordered" evidence="1">
    <location>
        <begin position="53"/>
        <end position="73"/>
    </location>
</feature>
<feature type="region of interest" description="Disordered" evidence="1">
    <location>
        <begin position="87"/>
        <end position="127"/>
    </location>
</feature>
<accession>A0AAV9RPH7</accession>
<proteinExistence type="predicted"/>
<gene>
    <name evidence="2" type="ORF">CRENBAI_000508</name>
</gene>
<evidence type="ECO:0000313" key="3">
    <source>
        <dbReference type="Proteomes" id="UP001311232"/>
    </source>
</evidence>
<protein>
    <submittedName>
        <fullName evidence="2">Uncharacterized protein</fullName>
    </submittedName>
</protein>
<feature type="compositionally biased region" description="Basic and acidic residues" evidence="1">
    <location>
        <begin position="112"/>
        <end position="127"/>
    </location>
</feature>
<organism evidence="2 3">
    <name type="scientific">Crenichthys baileyi</name>
    <name type="common">White River springfish</name>
    <dbReference type="NCBI Taxonomy" id="28760"/>
    <lineage>
        <taxon>Eukaryota</taxon>
        <taxon>Metazoa</taxon>
        <taxon>Chordata</taxon>
        <taxon>Craniata</taxon>
        <taxon>Vertebrata</taxon>
        <taxon>Euteleostomi</taxon>
        <taxon>Actinopterygii</taxon>
        <taxon>Neopterygii</taxon>
        <taxon>Teleostei</taxon>
        <taxon>Neoteleostei</taxon>
        <taxon>Acanthomorphata</taxon>
        <taxon>Ovalentaria</taxon>
        <taxon>Atherinomorphae</taxon>
        <taxon>Cyprinodontiformes</taxon>
        <taxon>Goodeidae</taxon>
        <taxon>Crenichthys</taxon>
    </lineage>
</organism>
<name>A0AAV9RPH7_9TELE</name>
<feature type="compositionally biased region" description="Basic and acidic residues" evidence="1">
    <location>
        <begin position="95"/>
        <end position="104"/>
    </location>
</feature>
<dbReference type="EMBL" id="JAHHUM010001535">
    <property type="protein sequence ID" value="KAK5610747.1"/>
    <property type="molecule type" value="Genomic_DNA"/>
</dbReference>
<sequence>MTTNSVLFIDIHQDLIYITIVKMRSLNCLILQEEQEAEKYCVRKLEAEQIRRAPWPGSQRRQSHNMRTGGAEESQLHGNWAWMEGQRASLSHNKHGSEKREDRCTLSFVSPKFEKQPKVAPGQERES</sequence>
<evidence type="ECO:0000313" key="2">
    <source>
        <dbReference type="EMBL" id="KAK5610747.1"/>
    </source>
</evidence>
<reference evidence="2 3" key="1">
    <citation type="submission" date="2021-06" db="EMBL/GenBank/DDBJ databases">
        <authorList>
            <person name="Palmer J.M."/>
        </authorList>
    </citation>
    <scope>NUCLEOTIDE SEQUENCE [LARGE SCALE GENOMIC DNA]</scope>
    <source>
        <strain evidence="2 3">MEX-2019</strain>
        <tissue evidence="2">Muscle</tissue>
    </source>
</reference>
<evidence type="ECO:0000256" key="1">
    <source>
        <dbReference type="SAM" id="MobiDB-lite"/>
    </source>
</evidence>
<keyword evidence="3" id="KW-1185">Reference proteome</keyword>
<dbReference type="Proteomes" id="UP001311232">
    <property type="component" value="Unassembled WGS sequence"/>
</dbReference>
<comment type="caution">
    <text evidence="2">The sequence shown here is derived from an EMBL/GenBank/DDBJ whole genome shotgun (WGS) entry which is preliminary data.</text>
</comment>
<dbReference type="AlphaFoldDB" id="A0AAV9RPH7"/>